<evidence type="ECO:0000256" key="3">
    <source>
        <dbReference type="ARBA" id="ARBA00022729"/>
    </source>
</evidence>
<dbReference type="SMART" id="SM00408">
    <property type="entry name" value="IGc2"/>
    <property type="match status" value="7"/>
</dbReference>
<feature type="domain" description="Ig-like" evidence="10">
    <location>
        <begin position="671"/>
        <end position="761"/>
    </location>
</feature>
<dbReference type="SUPFAM" id="SSF48726">
    <property type="entry name" value="Immunoglobulin"/>
    <property type="match status" value="9"/>
</dbReference>
<gene>
    <name evidence="11" type="ORF">JTE90_011412</name>
</gene>
<feature type="domain" description="Ig-like" evidence="10">
    <location>
        <begin position="96"/>
        <end position="180"/>
    </location>
</feature>
<dbReference type="FunFam" id="2.60.40.10:FF:000328">
    <property type="entry name" value="CLUMA_CG000981, isoform A"/>
    <property type="match status" value="1"/>
</dbReference>
<keyword evidence="7" id="KW-0325">Glycoprotein</keyword>
<keyword evidence="12" id="KW-1185">Reference proteome</keyword>
<keyword evidence="4" id="KW-0677">Repeat</keyword>
<dbReference type="InterPro" id="IPR050958">
    <property type="entry name" value="Cell_Adh-Cytoskel_Orgn"/>
</dbReference>
<dbReference type="AlphaFoldDB" id="A0AAV6TQU2"/>
<feature type="transmembrane region" description="Helical" evidence="9">
    <location>
        <begin position="182"/>
        <end position="204"/>
    </location>
</feature>
<name>A0AAV6TQU2_9ARAC</name>
<dbReference type="EMBL" id="JAFNEN010001240">
    <property type="protein sequence ID" value="KAG8174360.1"/>
    <property type="molecule type" value="Genomic_DNA"/>
</dbReference>
<dbReference type="FunFam" id="2.60.40.10:FF:000032">
    <property type="entry name" value="palladin isoform X1"/>
    <property type="match status" value="1"/>
</dbReference>
<dbReference type="CDD" id="cd00096">
    <property type="entry name" value="Ig"/>
    <property type="match status" value="1"/>
</dbReference>
<dbReference type="GO" id="GO:0007156">
    <property type="term" value="P:homophilic cell adhesion via plasma membrane adhesion molecules"/>
    <property type="evidence" value="ECO:0007669"/>
    <property type="project" value="TreeGrafter"/>
</dbReference>
<evidence type="ECO:0000313" key="11">
    <source>
        <dbReference type="EMBL" id="KAG8174360.1"/>
    </source>
</evidence>
<evidence type="ECO:0000256" key="5">
    <source>
        <dbReference type="ARBA" id="ARBA00023136"/>
    </source>
</evidence>
<keyword evidence="3" id="KW-0732">Signal</keyword>
<dbReference type="Pfam" id="PF13927">
    <property type="entry name" value="Ig_3"/>
    <property type="match status" value="4"/>
</dbReference>
<evidence type="ECO:0000256" key="2">
    <source>
        <dbReference type="ARBA" id="ARBA00022475"/>
    </source>
</evidence>
<feature type="domain" description="Ig-like" evidence="10">
    <location>
        <begin position="426"/>
        <end position="517"/>
    </location>
</feature>
<feature type="domain" description="Ig-like" evidence="10">
    <location>
        <begin position="577"/>
        <end position="668"/>
    </location>
</feature>
<evidence type="ECO:0000256" key="6">
    <source>
        <dbReference type="ARBA" id="ARBA00023157"/>
    </source>
</evidence>
<dbReference type="PANTHER" id="PTHR45080:SF8">
    <property type="entry name" value="IG-LIKE DOMAIN-CONTAINING PROTEIN"/>
    <property type="match status" value="1"/>
</dbReference>
<accession>A0AAV6TQU2</accession>
<dbReference type="InterPro" id="IPR003599">
    <property type="entry name" value="Ig_sub"/>
</dbReference>
<keyword evidence="6" id="KW-1015">Disulfide bond</keyword>
<feature type="domain" description="Ig-like" evidence="10">
    <location>
        <begin position="299"/>
        <end position="390"/>
    </location>
</feature>
<comment type="caution">
    <text evidence="11">The sequence shown here is derived from an EMBL/GenBank/DDBJ whole genome shotgun (WGS) entry which is preliminary data.</text>
</comment>
<proteinExistence type="predicted"/>
<evidence type="ECO:0000256" key="8">
    <source>
        <dbReference type="ARBA" id="ARBA00023319"/>
    </source>
</evidence>
<dbReference type="FunFam" id="2.60.40.10:FF:000333">
    <property type="entry name" value="Down syndrome cell adhesion molecule"/>
    <property type="match status" value="4"/>
</dbReference>
<comment type="subcellular location">
    <subcellularLocation>
        <location evidence="1">Cell membrane</location>
    </subcellularLocation>
</comment>
<evidence type="ECO:0000256" key="1">
    <source>
        <dbReference type="ARBA" id="ARBA00004236"/>
    </source>
</evidence>
<feature type="domain" description="Ig-like" evidence="10">
    <location>
        <begin position="762"/>
        <end position="857"/>
    </location>
</feature>
<dbReference type="InterPro" id="IPR013783">
    <property type="entry name" value="Ig-like_fold"/>
</dbReference>
<keyword evidence="9" id="KW-1133">Transmembrane helix</keyword>
<dbReference type="InterPro" id="IPR036179">
    <property type="entry name" value="Ig-like_dom_sf"/>
</dbReference>
<evidence type="ECO:0000259" key="10">
    <source>
        <dbReference type="PROSITE" id="PS50835"/>
    </source>
</evidence>
<protein>
    <recommendedName>
        <fullName evidence="10">Ig-like domain-containing protein</fullName>
    </recommendedName>
</protein>
<feature type="domain" description="Ig-like" evidence="10">
    <location>
        <begin position="209"/>
        <end position="297"/>
    </location>
</feature>
<dbReference type="InterPro" id="IPR003598">
    <property type="entry name" value="Ig_sub2"/>
</dbReference>
<dbReference type="Gene3D" id="2.60.40.10">
    <property type="entry name" value="Immunoglobulins"/>
    <property type="match status" value="9"/>
</dbReference>
<dbReference type="PANTHER" id="PTHR45080">
    <property type="entry name" value="CONTACTIN 5"/>
    <property type="match status" value="1"/>
</dbReference>
<evidence type="ECO:0000256" key="4">
    <source>
        <dbReference type="ARBA" id="ARBA00022737"/>
    </source>
</evidence>
<keyword evidence="9" id="KW-0812">Transmembrane</keyword>
<dbReference type="Pfam" id="PF07679">
    <property type="entry name" value="I-set"/>
    <property type="match status" value="3"/>
</dbReference>
<sequence>APDVPSFSFPTGLKEGQRGSAMCTIKSGERPFEFQWLKNGEEIITSSNVKIQNVLDTSFLVIEAVSSESNGNYTCIVKNLYGSDRFTATLNVAAAPTWIKEPSDVLVEEGDSISIECAASGEPKPSVKWLRGEGNILISNDISSAMSVSASGTLTVNKIEAEMQGSYTCIAENEIGKPISKAIIILVRVILFIIALCYLFQIILCGDAPVVAPFIFPPALKEGERGSAICTIKSGDRPFEFHWEKDGKDLTNVETQSIRDSSILIIESVSSESSGNYTCIVSNAFGKDRFTASLLVTAPPVWKKEPMDQIVQEGESLAVECEAIGVPSPTMKWTVGDKHEPIPSDPSSIIRSSITGSLIINRVDISMGRIYSCEADNGFGHTLKKDIVITVRGNVKELRCNMIQQILSAFYVWILLFKGVLMGDAPVVASFAFPSALQEGERGSATCTIRSGDRPLEFQWKKDGMLLSQSSSVDIQYIKDSSFLVIESVTSKSSGNYTCIVKNSFGQDQFTASLTVTGETKNIVSTDASSVIHSSDSGSLVITKLDSSMKGSYVCEANNGYGEPLRKEIIVSVRDAPVISPFIFPPALKEGERASVQCTIRSGDKPIEFHWKKDGQGIDGYTNVEVQTHRDHSIMVIETVSAKSSGNYTCVVSNAYGKDQFTASLTVTAAPEWLNEPMDTVAEEGDSLTIECRATGVPQPSIKWTSGDGKILIPDDQVSSIRASSLGALVISKVEASMKGSYTCEANNGYGEPLRKTVLITVRGNYTCIVKNAFGSDRYTASLAVSAQPTWLREPLDVISKEGNGRVKNSSELFPNLMFDGSGTLMISKLDISMKGSYTCIADNGIGKSLQKTILISVQGIICRV</sequence>
<dbReference type="InterPro" id="IPR007110">
    <property type="entry name" value="Ig-like_dom"/>
</dbReference>
<dbReference type="Proteomes" id="UP000827092">
    <property type="component" value="Unassembled WGS sequence"/>
</dbReference>
<feature type="non-terminal residue" evidence="11">
    <location>
        <position position="1"/>
    </location>
</feature>
<dbReference type="SMART" id="SM00409">
    <property type="entry name" value="IG"/>
    <property type="match status" value="8"/>
</dbReference>
<dbReference type="GO" id="GO:0005886">
    <property type="term" value="C:plasma membrane"/>
    <property type="evidence" value="ECO:0007669"/>
    <property type="project" value="UniProtKB-SubCell"/>
</dbReference>
<evidence type="ECO:0000256" key="9">
    <source>
        <dbReference type="SAM" id="Phobius"/>
    </source>
</evidence>
<keyword evidence="5 9" id="KW-0472">Membrane</keyword>
<evidence type="ECO:0000256" key="7">
    <source>
        <dbReference type="ARBA" id="ARBA00023180"/>
    </source>
</evidence>
<organism evidence="11 12">
    <name type="scientific">Oedothorax gibbosus</name>
    <dbReference type="NCBI Taxonomy" id="931172"/>
    <lineage>
        <taxon>Eukaryota</taxon>
        <taxon>Metazoa</taxon>
        <taxon>Ecdysozoa</taxon>
        <taxon>Arthropoda</taxon>
        <taxon>Chelicerata</taxon>
        <taxon>Arachnida</taxon>
        <taxon>Araneae</taxon>
        <taxon>Araneomorphae</taxon>
        <taxon>Entelegynae</taxon>
        <taxon>Araneoidea</taxon>
        <taxon>Linyphiidae</taxon>
        <taxon>Erigoninae</taxon>
        <taxon>Oedothorax</taxon>
    </lineage>
</organism>
<evidence type="ECO:0000313" key="12">
    <source>
        <dbReference type="Proteomes" id="UP000827092"/>
    </source>
</evidence>
<keyword evidence="2" id="KW-1003">Cell membrane</keyword>
<reference evidence="11 12" key="1">
    <citation type="journal article" date="2022" name="Nat. Ecol. Evol.">
        <title>A masculinizing supergene underlies an exaggerated male reproductive morph in a spider.</title>
        <authorList>
            <person name="Hendrickx F."/>
            <person name="De Corte Z."/>
            <person name="Sonet G."/>
            <person name="Van Belleghem S.M."/>
            <person name="Kostlbacher S."/>
            <person name="Vangestel C."/>
        </authorList>
    </citation>
    <scope>NUCLEOTIDE SEQUENCE [LARGE SCALE GENOMIC DNA]</scope>
    <source>
        <strain evidence="11">W744_W776</strain>
    </source>
</reference>
<dbReference type="InterPro" id="IPR013098">
    <property type="entry name" value="Ig_I-set"/>
</dbReference>
<dbReference type="PROSITE" id="PS50835">
    <property type="entry name" value="IG_LIKE"/>
    <property type="match status" value="8"/>
</dbReference>
<feature type="domain" description="Ig-like" evidence="10">
    <location>
        <begin position="2"/>
        <end position="93"/>
    </location>
</feature>
<keyword evidence="8" id="KW-0393">Immunoglobulin domain</keyword>